<name>A0A8H5LJH0_9AGAR</name>
<comment type="caution">
    <text evidence="2">The sequence shown here is derived from an EMBL/GenBank/DDBJ whole genome shotgun (WGS) entry which is preliminary data.</text>
</comment>
<feature type="region of interest" description="Disordered" evidence="1">
    <location>
        <begin position="235"/>
        <end position="264"/>
    </location>
</feature>
<reference evidence="2 3" key="1">
    <citation type="journal article" date="2020" name="ISME J.">
        <title>Uncovering the hidden diversity of litter-decomposition mechanisms in mushroom-forming fungi.</title>
        <authorList>
            <person name="Floudas D."/>
            <person name="Bentzer J."/>
            <person name="Ahren D."/>
            <person name="Johansson T."/>
            <person name="Persson P."/>
            <person name="Tunlid A."/>
        </authorList>
    </citation>
    <scope>NUCLEOTIDE SEQUENCE [LARGE SCALE GENOMIC DNA]</scope>
    <source>
        <strain evidence="2 3">CBS 146.42</strain>
    </source>
</reference>
<dbReference type="EMBL" id="JAACJO010000004">
    <property type="protein sequence ID" value="KAF5359467.1"/>
    <property type="molecule type" value="Genomic_DNA"/>
</dbReference>
<feature type="region of interest" description="Disordered" evidence="1">
    <location>
        <begin position="28"/>
        <end position="47"/>
    </location>
</feature>
<gene>
    <name evidence="2" type="ORF">D9756_003665</name>
</gene>
<dbReference type="AlphaFoldDB" id="A0A8H5LJH0"/>
<accession>A0A8H5LJH0</accession>
<proteinExistence type="predicted"/>
<sequence>MTTPSPRRAWALDGTVVDGSCCPRSLRRANPAWGGSSTTTDAVIKPTPSADVGTPVVLDGHNDISTTIVLEGIPVQPYHAIPTNPERHAATSMSVQEDRANGNLLAAHEEEQSSSTDKGENLHSVSNEAPPPTRWNAGSRQRTRVTTYDVEHTVALDGQMWRSSQTHYVCDNTEGGIHVSPDGPRQLSFRRGTTWSSSTDNAAVVQDNCAPSVGPQHGKQNLRTVVQSQSNMLTSSTYGDTARKRDWRNNPADTGESMQEVNQEHGRPRQIMIYPVHVTASIYLHGLLMEDDPDLGAWSTWLLSMDQGEYLQSLPPSTATRDIATALAFPDDCLNIDHSNASRGAYTCS</sequence>
<evidence type="ECO:0000313" key="3">
    <source>
        <dbReference type="Proteomes" id="UP000559027"/>
    </source>
</evidence>
<keyword evidence="3" id="KW-1185">Reference proteome</keyword>
<dbReference type="Proteomes" id="UP000559027">
    <property type="component" value="Unassembled WGS sequence"/>
</dbReference>
<feature type="region of interest" description="Disordered" evidence="1">
    <location>
        <begin position="107"/>
        <end position="143"/>
    </location>
</feature>
<feature type="compositionally biased region" description="Basic and acidic residues" evidence="1">
    <location>
        <begin position="107"/>
        <end position="121"/>
    </location>
</feature>
<protein>
    <submittedName>
        <fullName evidence="2">Uncharacterized protein</fullName>
    </submittedName>
</protein>
<evidence type="ECO:0000313" key="2">
    <source>
        <dbReference type="EMBL" id="KAF5359467.1"/>
    </source>
</evidence>
<evidence type="ECO:0000256" key="1">
    <source>
        <dbReference type="SAM" id="MobiDB-lite"/>
    </source>
</evidence>
<organism evidence="2 3">
    <name type="scientific">Leucocoprinus leucothites</name>
    <dbReference type="NCBI Taxonomy" id="201217"/>
    <lineage>
        <taxon>Eukaryota</taxon>
        <taxon>Fungi</taxon>
        <taxon>Dikarya</taxon>
        <taxon>Basidiomycota</taxon>
        <taxon>Agaricomycotina</taxon>
        <taxon>Agaricomycetes</taxon>
        <taxon>Agaricomycetidae</taxon>
        <taxon>Agaricales</taxon>
        <taxon>Agaricineae</taxon>
        <taxon>Agaricaceae</taxon>
        <taxon>Leucocoprinus</taxon>
    </lineage>
</organism>